<feature type="transmembrane region" description="Helical" evidence="1">
    <location>
        <begin position="95"/>
        <end position="117"/>
    </location>
</feature>
<accession>F0GVT6</accession>
<evidence type="ECO:0000313" key="3">
    <source>
        <dbReference type="Proteomes" id="UP000005286"/>
    </source>
</evidence>
<name>F0GVT6_9FIRM</name>
<dbReference type="EMBL" id="AEXM01000018">
    <property type="protein sequence ID" value="EGC82077.1"/>
    <property type="molecule type" value="Genomic_DNA"/>
</dbReference>
<keyword evidence="1" id="KW-1133">Transmembrane helix</keyword>
<sequence>MKNLLKQLLKEDILDILPWLFIPLIGVFSGLYLNDLTGIGGFDMIAFISIGVLFMGPLIALVILVGNDHNRFYGKYAALYDTYPLSSGKITFTRLLNYAILGIFIILIYIFNILLVVPDNIGFIEFFREVINLLGQISADQYFEMFKILLTFIGLGLMLALTFMAANSIGNSYYFKKLGKLGPVLVGVVLFAVENYIQIKMIANYSADKIIVENSNITLSFFETNYILVGIFILELVVLYLATNYFHKKTLSVA</sequence>
<dbReference type="Proteomes" id="UP000005286">
    <property type="component" value="Unassembled WGS sequence"/>
</dbReference>
<dbReference type="eggNOG" id="ENOG50341SP">
    <property type="taxonomic scope" value="Bacteria"/>
</dbReference>
<feature type="transmembrane region" description="Helical" evidence="1">
    <location>
        <begin position="148"/>
        <end position="169"/>
    </location>
</feature>
<reference evidence="2 3" key="1">
    <citation type="submission" date="2011-01" db="EMBL/GenBank/DDBJ databases">
        <authorList>
            <person name="Durkin A.S."/>
            <person name="Madupu R."/>
            <person name="Torralba M."/>
            <person name="Gillis M."/>
            <person name="Methe B."/>
            <person name="Sutton G."/>
            <person name="Nelson K.E."/>
        </authorList>
    </citation>
    <scope>NUCLEOTIDE SEQUENCE [LARGE SCALE GENOMIC DNA]</scope>
    <source>
        <strain evidence="2 3">ACS-065-V-Col13</strain>
    </source>
</reference>
<evidence type="ECO:0000313" key="2">
    <source>
        <dbReference type="EMBL" id="EGC82077.1"/>
    </source>
</evidence>
<feature type="transmembrane region" description="Helical" evidence="1">
    <location>
        <begin position="12"/>
        <end position="33"/>
    </location>
</feature>
<feature type="transmembrane region" description="Helical" evidence="1">
    <location>
        <begin position="181"/>
        <end position="199"/>
    </location>
</feature>
<dbReference type="RefSeq" id="WP_004834899.1">
    <property type="nucleotide sequence ID" value="NZ_AEXM01000018.1"/>
</dbReference>
<feature type="transmembrane region" description="Helical" evidence="1">
    <location>
        <begin position="226"/>
        <end position="246"/>
    </location>
</feature>
<dbReference type="PATRIC" id="fig|879305.3.peg.917"/>
<keyword evidence="1" id="KW-0472">Membrane</keyword>
<organism evidence="2 3">
    <name type="scientific">Anaerococcus prevotii ACS-065-V-Col13</name>
    <dbReference type="NCBI Taxonomy" id="879305"/>
    <lineage>
        <taxon>Bacteria</taxon>
        <taxon>Bacillati</taxon>
        <taxon>Bacillota</taxon>
        <taxon>Tissierellia</taxon>
        <taxon>Tissierellales</taxon>
        <taxon>Peptoniphilaceae</taxon>
        <taxon>Anaerococcus</taxon>
    </lineage>
</organism>
<feature type="transmembrane region" description="Helical" evidence="1">
    <location>
        <begin position="45"/>
        <end position="65"/>
    </location>
</feature>
<keyword evidence="1" id="KW-0812">Transmembrane</keyword>
<evidence type="ECO:0000256" key="1">
    <source>
        <dbReference type="SAM" id="Phobius"/>
    </source>
</evidence>
<gene>
    <name evidence="2" type="ORF">HMPREF9290_0692</name>
</gene>
<dbReference type="STRING" id="879305.HMPREF9290_0692"/>
<dbReference type="AlphaFoldDB" id="F0GVT6"/>
<proteinExistence type="predicted"/>
<comment type="caution">
    <text evidence="2">The sequence shown here is derived from an EMBL/GenBank/DDBJ whole genome shotgun (WGS) entry which is preliminary data.</text>
</comment>
<keyword evidence="3" id="KW-1185">Reference proteome</keyword>
<protein>
    <submittedName>
        <fullName evidence="2">Putative membrane protein</fullName>
    </submittedName>
</protein>